<evidence type="ECO:0000256" key="4">
    <source>
        <dbReference type="SAM" id="MobiDB-lite"/>
    </source>
</evidence>
<evidence type="ECO:0000259" key="5">
    <source>
        <dbReference type="PROSITE" id="PS50830"/>
    </source>
</evidence>
<name>A0A1J3CQL5_NOCCA</name>
<dbReference type="SMART" id="SM00318">
    <property type="entry name" value="SNc"/>
    <property type="match status" value="1"/>
</dbReference>
<accession>A0A1J3CQL5</accession>
<keyword evidence="2" id="KW-0255">Endonuclease</keyword>
<gene>
    <name evidence="6" type="ORF">GA_TR446_c1_g1_i1_g.1500</name>
</gene>
<evidence type="ECO:0000313" key="6">
    <source>
        <dbReference type="EMBL" id="JAU10201.1"/>
    </source>
</evidence>
<dbReference type="GO" id="GO:0016787">
    <property type="term" value="F:hydrolase activity"/>
    <property type="evidence" value="ECO:0007669"/>
    <property type="project" value="UniProtKB-KW"/>
</dbReference>
<protein>
    <submittedName>
        <fullName evidence="6">Staphylococcal-like nuclease CAN2</fullName>
    </submittedName>
</protein>
<dbReference type="GO" id="GO:0004519">
    <property type="term" value="F:endonuclease activity"/>
    <property type="evidence" value="ECO:0007669"/>
    <property type="project" value="UniProtKB-KW"/>
</dbReference>
<dbReference type="SUPFAM" id="SSF50199">
    <property type="entry name" value="Staphylococcal nuclease"/>
    <property type="match status" value="1"/>
</dbReference>
<evidence type="ECO:0000256" key="2">
    <source>
        <dbReference type="ARBA" id="ARBA00022759"/>
    </source>
</evidence>
<evidence type="ECO:0000256" key="1">
    <source>
        <dbReference type="ARBA" id="ARBA00022722"/>
    </source>
</evidence>
<reference evidence="6" key="1">
    <citation type="submission" date="2016-07" db="EMBL/GenBank/DDBJ databases">
        <title>De novo transcriptome assembly of four accessions of the metal hyperaccumulator plant Noccaea caerulescens.</title>
        <authorList>
            <person name="Blande D."/>
            <person name="Halimaa P."/>
            <person name="Tervahauta A.I."/>
            <person name="Aarts M.G."/>
            <person name="Karenlampi S.O."/>
        </authorList>
    </citation>
    <scope>NUCLEOTIDE SEQUENCE</scope>
</reference>
<dbReference type="InterPro" id="IPR016071">
    <property type="entry name" value="Staphylococal_nuclease_OB-fold"/>
</dbReference>
<dbReference type="AlphaFoldDB" id="A0A1J3CQL5"/>
<organism evidence="6">
    <name type="scientific">Noccaea caerulescens</name>
    <name type="common">Alpine penny-cress</name>
    <name type="synonym">Thlaspi caerulescens</name>
    <dbReference type="NCBI Taxonomy" id="107243"/>
    <lineage>
        <taxon>Eukaryota</taxon>
        <taxon>Viridiplantae</taxon>
        <taxon>Streptophyta</taxon>
        <taxon>Embryophyta</taxon>
        <taxon>Tracheophyta</taxon>
        <taxon>Spermatophyta</taxon>
        <taxon>Magnoliopsida</taxon>
        <taxon>eudicotyledons</taxon>
        <taxon>Gunneridae</taxon>
        <taxon>Pentapetalae</taxon>
        <taxon>rosids</taxon>
        <taxon>malvids</taxon>
        <taxon>Brassicales</taxon>
        <taxon>Brassicaceae</taxon>
        <taxon>Coluteocarpeae</taxon>
        <taxon>Noccaea</taxon>
    </lineage>
</organism>
<dbReference type="PANTHER" id="PTHR12302">
    <property type="entry name" value="EBNA2 BINDING PROTEIN P100"/>
    <property type="match status" value="1"/>
</dbReference>
<dbReference type="PANTHER" id="PTHR12302:SF3">
    <property type="entry name" value="SERINE_THREONINE-PROTEIN KINASE 31"/>
    <property type="match status" value="1"/>
</dbReference>
<feature type="domain" description="TNase-like" evidence="5">
    <location>
        <begin position="141"/>
        <end position="331"/>
    </location>
</feature>
<dbReference type="Pfam" id="PF00565">
    <property type="entry name" value="SNase"/>
    <property type="match status" value="1"/>
</dbReference>
<evidence type="ECO:0000256" key="3">
    <source>
        <dbReference type="ARBA" id="ARBA00022801"/>
    </source>
</evidence>
<feature type="region of interest" description="Disordered" evidence="4">
    <location>
        <begin position="333"/>
        <end position="354"/>
    </location>
</feature>
<keyword evidence="3" id="KW-0378">Hydrolase</keyword>
<sequence length="354" mass="40134">MSSHDRRFADPNSYRQRSGAPVGSSQPMDPSAAPYNPLVKEENKTAENVRTTSTRLEDDQSEKVLLEVDFKSTLQDVPGSSASTFESEVPSTMIRGLLETTQSFSHDHFDELADELAVYAKNEAKRIKKASFPKGVNFLFETFPVDAEDVTDGDSFTVYVNASNPDLSLLYEDVKEDVKAKVMDVKAKVDEAWVKRAEALDKRQSKEAAQHMKTIASYGYRLQEIHGKQVIGMPLKIRLRGIDAPESGQDYGKEAQAELTKIVAGNILSVLPYHQDKYFRWVADIYCDGEFVQKSMLENGSAWCYRYHDQRKILGEWEEEAKKKGIGLWAYPNPEEPWDWRRDNPRKPYLGGSS</sequence>
<feature type="region of interest" description="Disordered" evidence="4">
    <location>
        <begin position="1"/>
        <end position="60"/>
    </location>
</feature>
<proteinExistence type="predicted"/>
<dbReference type="InterPro" id="IPR035437">
    <property type="entry name" value="SNase_OB-fold_sf"/>
</dbReference>
<dbReference type="GO" id="GO:0005737">
    <property type="term" value="C:cytoplasm"/>
    <property type="evidence" value="ECO:0007669"/>
    <property type="project" value="TreeGrafter"/>
</dbReference>
<keyword evidence="1" id="KW-0540">Nuclease</keyword>
<dbReference type="EMBL" id="GEVI01022119">
    <property type="protein sequence ID" value="JAU10201.1"/>
    <property type="molecule type" value="Transcribed_RNA"/>
</dbReference>
<dbReference type="Gene3D" id="2.40.50.90">
    <property type="match status" value="1"/>
</dbReference>
<dbReference type="PROSITE" id="PS50830">
    <property type="entry name" value="TNASE_3"/>
    <property type="match status" value="1"/>
</dbReference>